<evidence type="ECO:0000313" key="5">
    <source>
        <dbReference type="Proteomes" id="UP000623681"/>
    </source>
</evidence>
<keyword evidence="2" id="KW-0288">FMN</keyword>
<evidence type="ECO:0000256" key="2">
    <source>
        <dbReference type="ARBA" id="ARBA00022643"/>
    </source>
</evidence>
<dbReference type="PANTHER" id="PTHR43278">
    <property type="entry name" value="NAD(P)H-DEPENDENT FMN-CONTAINING OXIDOREDUCTASE YWQN-RELATED"/>
    <property type="match status" value="1"/>
</dbReference>
<protein>
    <submittedName>
        <fullName evidence="4">Flavodoxin family protein</fullName>
    </submittedName>
</protein>
<dbReference type="PANTHER" id="PTHR43278:SF4">
    <property type="entry name" value="NAD(P)H-DEPENDENT FMN-CONTAINING OXIDOREDUCTASE YWQN-RELATED"/>
    <property type="match status" value="1"/>
</dbReference>
<dbReference type="InterPro" id="IPR005025">
    <property type="entry name" value="FMN_Rdtase-like_dom"/>
</dbReference>
<feature type="domain" description="NADPH-dependent FMN reductase-like" evidence="3">
    <location>
        <begin position="1"/>
        <end position="155"/>
    </location>
</feature>
<evidence type="ECO:0000256" key="1">
    <source>
        <dbReference type="ARBA" id="ARBA00022630"/>
    </source>
</evidence>
<dbReference type="RefSeq" id="WP_202768967.1">
    <property type="nucleotide sequence ID" value="NZ_JAESWA010000025.1"/>
</dbReference>
<dbReference type="SUPFAM" id="SSF52218">
    <property type="entry name" value="Flavoproteins"/>
    <property type="match status" value="1"/>
</dbReference>
<sequence>MKVLLINGSPKAKGCTYTALSEVAKELEKENIETEIFHVGSQPIRGCMACGGCGRNGDGKCVFNDDTVNIAIEKIKEADGLIFGSPVHYAAPSGLITSFLDRVFYAGNCFENKPGAAIVSCRRGGSTAAFDQLNKYFTISNMPVVSSQYWNMVHGNTPEEVVQDLEGMQTMRTLGRNMAWLLKCIQAGKENGVKLPEREPRQGTNFIR</sequence>
<organism evidence="4 5">
    <name type="scientific">Clostridium paridis</name>
    <dbReference type="NCBI Taxonomy" id="2803863"/>
    <lineage>
        <taxon>Bacteria</taxon>
        <taxon>Bacillati</taxon>
        <taxon>Bacillota</taxon>
        <taxon>Clostridia</taxon>
        <taxon>Eubacteriales</taxon>
        <taxon>Clostridiaceae</taxon>
        <taxon>Clostridium</taxon>
    </lineage>
</organism>
<evidence type="ECO:0000259" key="3">
    <source>
        <dbReference type="Pfam" id="PF03358"/>
    </source>
</evidence>
<comment type="caution">
    <text evidence="4">The sequence shown here is derived from an EMBL/GenBank/DDBJ whole genome shotgun (WGS) entry which is preliminary data.</text>
</comment>
<reference evidence="4" key="1">
    <citation type="submission" date="2021-01" db="EMBL/GenBank/DDBJ databases">
        <title>Genome public.</title>
        <authorList>
            <person name="Liu C."/>
            <person name="Sun Q."/>
        </authorList>
    </citation>
    <scope>NUCLEOTIDE SEQUENCE</scope>
    <source>
        <strain evidence="4">YIM B02565</strain>
    </source>
</reference>
<keyword evidence="5" id="KW-1185">Reference proteome</keyword>
<evidence type="ECO:0000313" key="4">
    <source>
        <dbReference type="EMBL" id="MBL4933525.1"/>
    </source>
</evidence>
<dbReference type="InterPro" id="IPR029039">
    <property type="entry name" value="Flavoprotein-like_sf"/>
</dbReference>
<name>A0A937K6D0_9CLOT</name>
<proteinExistence type="predicted"/>
<keyword evidence="1" id="KW-0285">Flavoprotein</keyword>
<accession>A0A937K6D0</accession>
<dbReference type="EMBL" id="JAESWA010000025">
    <property type="protein sequence ID" value="MBL4933525.1"/>
    <property type="molecule type" value="Genomic_DNA"/>
</dbReference>
<dbReference type="GO" id="GO:0016491">
    <property type="term" value="F:oxidoreductase activity"/>
    <property type="evidence" value="ECO:0007669"/>
    <property type="project" value="InterPro"/>
</dbReference>
<dbReference type="Pfam" id="PF03358">
    <property type="entry name" value="FMN_red"/>
    <property type="match status" value="1"/>
</dbReference>
<dbReference type="Gene3D" id="3.40.50.360">
    <property type="match status" value="1"/>
</dbReference>
<dbReference type="Proteomes" id="UP000623681">
    <property type="component" value="Unassembled WGS sequence"/>
</dbReference>
<gene>
    <name evidence="4" type="ORF">JK634_17165</name>
</gene>
<dbReference type="AlphaFoldDB" id="A0A937K6D0"/>
<dbReference type="InterPro" id="IPR051796">
    <property type="entry name" value="ISF_SsuE-like"/>
</dbReference>